<dbReference type="PANTHER" id="PTHR36531">
    <property type="entry name" value="CRISPR-ASSOCIATED EXONUCLEASE CAS4"/>
    <property type="match status" value="1"/>
</dbReference>
<keyword evidence="9 13" id="KW-0408">Iron</keyword>
<evidence type="ECO:0000256" key="6">
    <source>
        <dbReference type="ARBA" id="ARBA00022723"/>
    </source>
</evidence>
<dbReference type="Pfam" id="PF01930">
    <property type="entry name" value="Cas_Cas4"/>
    <property type="match status" value="1"/>
</dbReference>
<dbReference type="EC" id="3.1.12.1" evidence="3 13"/>
<dbReference type="AlphaFoldDB" id="A0A6N9Z5U8"/>
<dbReference type="RefSeq" id="WP_163232023.1">
    <property type="nucleotide sequence ID" value="NZ_WHZW01000018.1"/>
</dbReference>
<dbReference type="NCBIfam" id="TIGR00372">
    <property type="entry name" value="cas4"/>
    <property type="match status" value="1"/>
</dbReference>
<feature type="domain" description="DUF83" evidence="14">
    <location>
        <begin position="16"/>
        <end position="203"/>
    </location>
</feature>
<evidence type="ECO:0000256" key="8">
    <source>
        <dbReference type="ARBA" id="ARBA00022839"/>
    </source>
</evidence>
<evidence type="ECO:0000256" key="4">
    <source>
        <dbReference type="ARBA" id="ARBA00020049"/>
    </source>
</evidence>
<dbReference type="PANTHER" id="PTHR36531:SF6">
    <property type="entry name" value="DNA REPLICATION ATP-DEPENDENT HELICASE_NUCLEASE DNA2"/>
    <property type="match status" value="1"/>
</dbReference>
<comment type="caution">
    <text evidence="15">The sequence shown here is derived from an EMBL/GenBank/DDBJ whole genome shotgun (WGS) entry which is preliminary data.</text>
</comment>
<keyword evidence="5 13" id="KW-0540">Nuclease</keyword>
<proteinExistence type="inferred from homology"/>
<evidence type="ECO:0000256" key="5">
    <source>
        <dbReference type="ARBA" id="ARBA00022722"/>
    </source>
</evidence>
<dbReference type="InterPro" id="IPR022765">
    <property type="entry name" value="Dna2/Cas4_DUF83"/>
</dbReference>
<keyword evidence="7 13" id="KW-0378">Hydrolase</keyword>
<comment type="cofactor">
    <cofactor evidence="13">
        <name>Mg(2+)</name>
        <dbReference type="ChEBI" id="CHEBI:18420"/>
    </cofactor>
    <cofactor evidence="13">
        <name>Mn(2+)</name>
        <dbReference type="ChEBI" id="CHEBI:29035"/>
    </cofactor>
    <text evidence="13">Mg(2+) or Mn(2+) required for ssDNA cleavage activity.</text>
</comment>
<keyword evidence="12 13" id="KW-0464">Manganese</keyword>
<evidence type="ECO:0000313" key="15">
    <source>
        <dbReference type="EMBL" id="NEG90097.1"/>
    </source>
</evidence>
<evidence type="ECO:0000256" key="2">
    <source>
        <dbReference type="ARBA" id="ARBA00009189"/>
    </source>
</evidence>
<evidence type="ECO:0000259" key="14">
    <source>
        <dbReference type="Pfam" id="PF01930"/>
    </source>
</evidence>
<dbReference type="GO" id="GO:0051607">
    <property type="term" value="P:defense response to virus"/>
    <property type="evidence" value="ECO:0007669"/>
    <property type="project" value="UniProtKB-KW"/>
</dbReference>
<organism evidence="15 16">
    <name type="scientific">Bifidobacterium aerophilum</name>
    <dbReference type="NCBI Taxonomy" id="1798155"/>
    <lineage>
        <taxon>Bacteria</taxon>
        <taxon>Bacillati</taxon>
        <taxon>Actinomycetota</taxon>
        <taxon>Actinomycetes</taxon>
        <taxon>Bifidobacteriales</taxon>
        <taxon>Bifidobacteriaceae</taxon>
        <taxon>Bifidobacterium</taxon>
    </lineage>
</organism>
<sequence length="235" mass="26988">MTDQTDYPEEDWLSLSGIQHFSFCRRQWALVHIEQLWEDNVLTTSGSLEHERAHDYDASEKRGDLLILRDLRVFSRRLGVSGACDVVEFRASPDGVALHGRDGLWKAYPVEYKHGQPKTKDADRLQLCAEAMCLEEMLACDIGEGALFYQRTRRREIVEFDETLRHMVEDMFRQMHELYSRGHTPKVRMGRGCKACSLKDVCLPELMKKQSARSYISARLHETSSDGAMSGQGDE</sequence>
<keyword evidence="16" id="KW-1185">Reference proteome</keyword>
<comment type="cofactor">
    <cofactor evidence="13">
        <name>iron-sulfur cluster</name>
        <dbReference type="ChEBI" id="CHEBI:30408"/>
    </cofactor>
</comment>
<gene>
    <name evidence="15" type="primary">cas4</name>
    <name evidence="15" type="ORF">GFD25_08895</name>
</gene>
<evidence type="ECO:0000313" key="16">
    <source>
        <dbReference type="Proteomes" id="UP000469194"/>
    </source>
</evidence>
<dbReference type="InterPro" id="IPR013343">
    <property type="entry name" value="CRISPR-assoc_prot_Cas4"/>
</dbReference>
<accession>A0A6N9Z5U8</accession>
<dbReference type="InterPro" id="IPR011604">
    <property type="entry name" value="PDDEXK-like_dom_sf"/>
</dbReference>
<protein>
    <recommendedName>
        <fullName evidence="4 13">CRISPR-associated exonuclease Cas4</fullName>
        <ecNumber evidence="3 13">3.1.12.1</ecNumber>
    </recommendedName>
</protein>
<evidence type="ECO:0000256" key="1">
    <source>
        <dbReference type="ARBA" id="ARBA00001966"/>
    </source>
</evidence>
<comment type="function">
    <text evidence="13">CRISPR (clustered regularly interspaced short palindromic repeat) is an adaptive immune system that provides protection against mobile genetic elements (viruses, transposable elements and conjugative plasmids). CRISPR clusters contain sequences complementary to antecedent mobile elements and target invading nucleic acids. CRISPR clusters are transcribed and processed into CRISPR RNA (crRNA).</text>
</comment>
<evidence type="ECO:0000256" key="11">
    <source>
        <dbReference type="ARBA" id="ARBA00023118"/>
    </source>
</evidence>
<evidence type="ECO:0000256" key="9">
    <source>
        <dbReference type="ARBA" id="ARBA00023004"/>
    </source>
</evidence>
<dbReference type="GO" id="GO:0004527">
    <property type="term" value="F:exonuclease activity"/>
    <property type="evidence" value="ECO:0007669"/>
    <property type="project" value="UniProtKB-KW"/>
</dbReference>
<evidence type="ECO:0000256" key="7">
    <source>
        <dbReference type="ARBA" id="ARBA00022801"/>
    </source>
</evidence>
<keyword evidence="11 13" id="KW-0051">Antiviral defense</keyword>
<evidence type="ECO:0000256" key="12">
    <source>
        <dbReference type="ARBA" id="ARBA00023211"/>
    </source>
</evidence>
<name>A0A6N9Z5U8_9BIFI</name>
<evidence type="ECO:0000256" key="3">
    <source>
        <dbReference type="ARBA" id="ARBA00012768"/>
    </source>
</evidence>
<keyword evidence="8 13" id="KW-0269">Exonuclease</keyword>
<evidence type="ECO:0000256" key="13">
    <source>
        <dbReference type="RuleBase" id="RU365022"/>
    </source>
</evidence>
<evidence type="ECO:0000256" key="10">
    <source>
        <dbReference type="ARBA" id="ARBA00023014"/>
    </source>
</evidence>
<dbReference type="Proteomes" id="UP000469194">
    <property type="component" value="Unassembled WGS sequence"/>
</dbReference>
<dbReference type="GO" id="GO:0051536">
    <property type="term" value="F:iron-sulfur cluster binding"/>
    <property type="evidence" value="ECO:0007669"/>
    <property type="project" value="UniProtKB-KW"/>
</dbReference>
<dbReference type="InterPro" id="IPR051827">
    <property type="entry name" value="Cas4_exonuclease"/>
</dbReference>
<comment type="cofactor">
    <cofactor evidence="1">
        <name>[4Fe-4S] cluster</name>
        <dbReference type="ChEBI" id="CHEBI:49883"/>
    </cofactor>
</comment>
<comment type="similarity">
    <text evidence="2 13">Belongs to the CRISPR-associated exonuclease Cas4 family.</text>
</comment>
<dbReference type="Gene3D" id="3.90.320.10">
    <property type="match status" value="1"/>
</dbReference>
<keyword evidence="10 13" id="KW-0411">Iron-sulfur</keyword>
<dbReference type="EMBL" id="WHZW01000018">
    <property type="protein sequence ID" value="NEG90097.1"/>
    <property type="molecule type" value="Genomic_DNA"/>
</dbReference>
<dbReference type="GO" id="GO:0046872">
    <property type="term" value="F:metal ion binding"/>
    <property type="evidence" value="ECO:0007669"/>
    <property type="project" value="UniProtKB-KW"/>
</dbReference>
<reference evidence="15 16" key="1">
    <citation type="submission" date="2019-10" db="EMBL/GenBank/DDBJ databases">
        <title>Bifidobacterium from non-human primates.</title>
        <authorList>
            <person name="Modesto M."/>
        </authorList>
    </citation>
    <scope>NUCLEOTIDE SEQUENCE [LARGE SCALE GENOMIC DNA]</scope>
    <source>
        <strain evidence="15 16">TRE17</strain>
    </source>
</reference>
<keyword evidence="6 13" id="KW-0479">Metal-binding</keyword>